<dbReference type="Pfam" id="PF04290">
    <property type="entry name" value="DctQ"/>
    <property type="match status" value="1"/>
</dbReference>
<dbReference type="PANTHER" id="PTHR35011:SF11">
    <property type="entry name" value="TRAP TRANSPORTER SMALL PERMEASE PROTEIN"/>
    <property type="match status" value="1"/>
</dbReference>
<evidence type="ECO:0000256" key="9">
    <source>
        <dbReference type="RuleBase" id="RU369079"/>
    </source>
</evidence>
<evidence type="ECO:0000256" key="2">
    <source>
        <dbReference type="ARBA" id="ARBA00022448"/>
    </source>
</evidence>
<protein>
    <recommendedName>
        <fullName evidence="9">TRAP transporter small permease protein</fullName>
    </recommendedName>
</protein>
<comment type="function">
    <text evidence="9">Part of the tripartite ATP-independent periplasmic (TRAP) transport system.</text>
</comment>
<evidence type="ECO:0000256" key="8">
    <source>
        <dbReference type="ARBA" id="ARBA00038436"/>
    </source>
</evidence>
<dbReference type="EMBL" id="JBHSGI010000002">
    <property type="protein sequence ID" value="MFC4667502.1"/>
    <property type="molecule type" value="Genomic_DNA"/>
</dbReference>
<dbReference type="PANTHER" id="PTHR35011">
    <property type="entry name" value="2,3-DIKETO-L-GULONATE TRAP TRANSPORTER SMALL PERMEASE PROTEIN YIAM"/>
    <property type="match status" value="1"/>
</dbReference>
<reference evidence="12" key="1">
    <citation type="journal article" date="2019" name="Int. J. Syst. Evol. Microbiol.">
        <title>The Global Catalogue of Microorganisms (GCM) 10K type strain sequencing project: providing services to taxonomists for standard genome sequencing and annotation.</title>
        <authorList>
            <consortium name="The Broad Institute Genomics Platform"/>
            <consortium name="The Broad Institute Genome Sequencing Center for Infectious Disease"/>
            <person name="Wu L."/>
            <person name="Ma J."/>
        </authorList>
    </citation>
    <scope>NUCLEOTIDE SEQUENCE [LARGE SCALE GENOMIC DNA]</scope>
    <source>
        <strain evidence="12">CGMCC 4.7283</strain>
    </source>
</reference>
<keyword evidence="12" id="KW-1185">Reference proteome</keyword>
<organism evidence="11 12">
    <name type="scientific">Seohaeicola nanhaiensis</name>
    <dbReference type="NCBI Taxonomy" id="1387282"/>
    <lineage>
        <taxon>Bacteria</taxon>
        <taxon>Pseudomonadati</taxon>
        <taxon>Pseudomonadota</taxon>
        <taxon>Alphaproteobacteria</taxon>
        <taxon>Rhodobacterales</taxon>
        <taxon>Roseobacteraceae</taxon>
        <taxon>Seohaeicola</taxon>
    </lineage>
</organism>
<evidence type="ECO:0000256" key="5">
    <source>
        <dbReference type="ARBA" id="ARBA00022692"/>
    </source>
</evidence>
<feature type="domain" description="Tripartite ATP-independent periplasmic transporters DctQ component" evidence="10">
    <location>
        <begin position="7"/>
        <end position="136"/>
    </location>
</feature>
<feature type="transmembrane region" description="Helical" evidence="9">
    <location>
        <begin position="111"/>
        <end position="132"/>
    </location>
</feature>
<feature type="transmembrane region" description="Helical" evidence="9">
    <location>
        <begin position="71"/>
        <end position="91"/>
    </location>
</feature>
<evidence type="ECO:0000313" key="11">
    <source>
        <dbReference type="EMBL" id="MFC4667502.1"/>
    </source>
</evidence>
<comment type="subunit">
    <text evidence="9">The complex comprises the extracytoplasmic solute receptor protein and the two transmembrane proteins.</text>
</comment>
<sequence>MVLMLGLVLSVFYSVVAREMLKLSVPWAEEVAAALLAWSVMMGAAGAWGLRRHIAIDIILRRIPLRARVGLCIVIEIASLVLFAVIAKGAYFMMFASANNHTTALGISFTWLYLALLVGTVAMIAFSIAYLLQLVRNGQAVLSNTETKSEWTTS</sequence>
<comment type="caution">
    <text evidence="9">Lacks conserved residue(s) required for the propagation of feature annotation.</text>
</comment>
<keyword evidence="4 9" id="KW-0997">Cell inner membrane</keyword>
<comment type="similarity">
    <text evidence="8 9">Belongs to the TRAP transporter small permease family.</text>
</comment>
<gene>
    <name evidence="11" type="ORF">ACFO5X_02945</name>
</gene>
<evidence type="ECO:0000256" key="7">
    <source>
        <dbReference type="ARBA" id="ARBA00023136"/>
    </source>
</evidence>
<evidence type="ECO:0000259" key="10">
    <source>
        <dbReference type="Pfam" id="PF04290"/>
    </source>
</evidence>
<evidence type="ECO:0000256" key="6">
    <source>
        <dbReference type="ARBA" id="ARBA00022989"/>
    </source>
</evidence>
<comment type="subcellular location">
    <subcellularLocation>
        <location evidence="1 9">Cell inner membrane</location>
        <topology evidence="1 9">Multi-pass membrane protein</topology>
    </subcellularLocation>
</comment>
<dbReference type="InterPro" id="IPR055348">
    <property type="entry name" value="DctQ"/>
</dbReference>
<keyword evidence="3" id="KW-1003">Cell membrane</keyword>
<evidence type="ECO:0000256" key="4">
    <source>
        <dbReference type="ARBA" id="ARBA00022519"/>
    </source>
</evidence>
<feature type="transmembrane region" description="Helical" evidence="9">
    <location>
        <begin position="33"/>
        <end position="50"/>
    </location>
</feature>
<accession>A0ABV9KBP8</accession>
<keyword evidence="7 9" id="KW-0472">Membrane</keyword>
<comment type="caution">
    <text evidence="11">The sequence shown here is derived from an EMBL/GenBank/DDBJ whole genome shotgun (WGS) entry which is preliminary data.</text>
</comment>
<name>A0ABV9KBP8_9RHOB</name>
<evidence type="ECO:0000256" key="1">
    <source>
        <dbReference type="ARBA" id="ARBA00004429"/>
    </source>
</evidence>
<dbReference type="Proteomes" id="UP001595973">
    <property type="component" value="Unassembled WGS sequence"/>
</dbReference>
<dbReference type="RefSeq" id="WP_380715730.1">
    <property type="nucleotide sequence ID" value="NZ_JBHSGI010000002.1"/>
</dbReference>
<dbReference type="InterPro" id="IPR007387">
    <property type="entry name" value="TRAP_DctQ"/>
</dbReference>
<keyword evidence="6 9" id="KW-1133">Transmembrane helix</keyword>
<evidence type="ECO:0000256" key="3">
    <source>
        <dbReference type="ARBA" id="ARBA00022475"/>
    </source>
</evidence>
<keyword evidence="2 9" id="KW-0813">Transport</keyword>
<keyword evidence="5 9" id="KW-0812">Transmembrane</keyword>
<evidence type="ECO:0000313" key="12">
    <source>
        <dbReference type="Proteomes" id="UP001595973"/>
    </source>
</evidence>
<proteinExistence type="inferred from homology"/>